<evidence type="ECO:0000256" key="12">
    <source>
        <dbReference type="ARBA" id="ARBA00033413"/>
    </source>
</evidence>
<evidence type="ECO:0000256" key="6">
    <source>
        <dbReference type="ARBA" id="ARBA00022741"/>
    </source>
</evidence>
<dbReference type="InterPro" id="IPR035907">
    <property type="entry name" value="Hppk_sf"/>
</dbReference>
<keyword evidence="8" id="KW-0067">ATP-binding</keyword>
<keyword evidence="9" id="KW-0289">Folate biosynthesis</keyword>
<evidence type="ECO:0000256" key="9">
    <source>
        <dbReference type="ARBA" id="ARBA00022909"/>
    </source>
</evidence>
<dbReference type="SUPFAM" id="SSF55083">
    <property type="entry name" value="6-hydroxymethyl-7,8-dihydropterin pyrophosphokinase, HPPK"/>
    <property type="match status" value="1"/>
</dbReference>
<name>A0ABN8EIN9_9GAMM</name>
<dbReference type="CDD" id="cd00483">
    <property type="entry name" value="HPPK"/>
    <property type="match status" value="1"/>
</dbReference>
<dbReference type="EC" id="2.7.6.3" evidence="3"/>
<evidence type="ECO:0000256" key="10">
    <source>
        <dbReference type="ARBA" id="ARBA00029409"/>
    </source>
</evidence>
<evidence type="ECO:0000256" key="7">
    <source>
        <dbReference type="ARBA" id="ARBA00022777"/>
    </source>
</evidence>
<dbReference type="NCBIfam" id="TIGR01498">
    <property type="entry name" value="folK"/>
    <property type="match status" value="1"/>
</dbReference>
<dbReference type="PANTHER" id="PTHR43071">
    <property type="entry name" value="2-AMINO-4-HYDROXY-6-HYDROXYMETHYLDIHYDROPTERIDINE PYROPHOSPHOKINASE"/>
    <property type="match status" value="1"/>
</dbReference>
<evidence type="ECO:0000256" key="4">
    <source>
        <dbReference type="ARBA" id="ARBA00016218"/>
    </source>
</evidence>
<evidence type="ECO:0000256" key="11">
    <source>
        <dbReference type="ARBA" id="ARBA00029766"/>
    </source>
</evidence>
<accession>A0ABN8EIN9</accession>
<dbReference type="Gene3D" id="3.30.70.560">
    <property type="entry name" value="7,8-Dihydro-6-hydroxymethylpterin-pyrophosphokinase HPPK"/>
    <property type="match status" value="1"/>
</dbReference>
<dbReference type="GO" id="GO:0003848">
    <property type="term" value="F:2-amino-4-hydroxy-6-hydroxymethyldihydropteridine diphosphokinase activity"/>
    <property type="evidence" value="ECO:0007669"/>
    <property type="project" value="UniProtKB-EC"/>
</dbReference>
<evidence type="ECO:0000256" key="3">
    <source>
        <dbReference type="ARBA" id="ARBA00013253"/>
    </source>
</evidence>
<evidence type="ECO:0000259" key="13">
    <source>
        <dbReference type="PROSITE" id="PS00794"/>
    </source>
</evidence>
<protein>
    <recommendedName>
        <fullName evidence="4">2-amino-4-hydroxy-6-hydroxymethyldihydropteridine pyrophosphokinase</fullName>
        <ecNumber evidence="3">2.7.6.3</ecNumber>
    </recommendedName>
    <alternativeName>
        <fullName evidence="11">6-hydroxymethyl-7,8-dihydropterin pyrophosphokinase</fullName>
    </alternativeName>
    <alternativeName>
        <fullName evidence="12">7,8-dihydro-6-hydroxymethylpterin-pyrophosphokinase</fullName>
    </alternativeName>
</protein>
<dbReference type="Proteomes" id="UP000838100">
    <property type="component" value="Unassembled WGS sequence"/>
</dbReference>
<evidence type="ECO:0000256" key="2">
    <source>
        <dbReference type="ARBA" id="ARBA00005810"/>
    </source>
</evidence>
<dbReference type="RefSeq" id="WP_237444939.1">
    <property type="nucleotide sequence ID" value="NZ_CAKLPX010000002.1"/>
</dbReference>
<gene>
    <name evidence="14" type="primary">folK_2</name>
    <name evidence="14" type="ORF">SIN8267_02368</name>
</gene>
<proteinExistence type="inferred from homology"/>
<evidence type="ECO:0000256" key="1">
    <source>
        <dbReference type="ARBA" id="ARBA00005051"/>
    </source>
</evidence>
<keyword evidence="15" id="KW-1185">Reference proteome</keyword>
<keyword evidence="6" id="KW-0547">Nucleotide-binding</keyword>
<dbReference type="PROSITE" id="PS00794">
    <property type="entry name" value="HPPK"/>
    <property type="match status" value="1"/>
</dbReference>
<keyword evidence="5 14" id="KW-0808">Transferase</keyword>
<dbReference type="EMBL" id="CAKLPX010000002">
    <property type="protein sequence ID" value="CAH0992249.1"/>
    <property type="molecule type" value="Genomic_DNA"/>
</dbReference>
<evidence type="ECO:0000256" key="5">
    <source>
        <dbReference type="ARBA" id="ARBA00022679"/>
    </source>
</evidence>
<comment type="similarity">
    <text evidence="2">Belongs to the HPPK family.</text>
</comment>
<keyword evidence="7" id="KW-0418">Kinase</keyword>
<comment type="pathway">
    <text evidence="1">Cofactor biosynthesis; tetrahydrofolate biosynthesis; 2-amino-4-hydroxy-6-hydroxymethyl-7,8-dihydropteridine diphosphate from 7,8-dihydroneopterin triphosphate: step 4/4.</text>
</comment>
<reference evidence="14" key="1">
    <citation type="submission" date="2021-12" db="EMBL/GenBank/DDBJ databases">
        <authorList>
            <person name="Rodrigo-Torres L."/>
            <person name="Arahal R. D."/>
            <person name="Lucena T."/>
        </authorList>
    </citation>
    <scope>NUCLEOTIDE SEQUENCE</scope>
    <source>
        <strain evidence="14">CECT 8267</strain>
    </source>
</reference>
<sequence>MSVYIALGSNLEDSISHVSDAVNEIGALPGCQLLKQSSWYQTKAIGPGNQPDYINGVILITTTLSPIALLDALQGIENQHGRVRTLRWGARTLDLDILFYEDQQIDCPRLNIPHPRIAERAFVVAPLLDLVKRMPTPPYQPLADLLSNLDSQELQRLKI</sequence>
<comment type="function">
    <text evidence="10">Catalyzes the transfer of pyrophosphate from adenosine triphosphate (ATP) to 6-hydroxymethyl-7,8-dihydropterin, an enzymatic step in folate biosynthesis pathway.</text>
</comment>
<evidence type="ECO:0000313" key="14">
    <source>
        <dbReference type="EMBL" id="CAH0992249.1"/>
    </source>
</evidence>
<organism evidence="14 15">
    <name type="scientific">Sinobacterium norvegicum</name>
    <dbReference type="NCBI Taxonomy" id="1641715"/>
    <lineage>
        <taxon>Bacteria</taxon>
        <taxon>Pseudomonadati</taxon>
        <taxon>Pseudomonadota</taxon>
        <taxon>Gammaproteobacteria</taxon>
        <taxon>Cellvibrionales</taxon>
        <taxon>Spongiibacteraceae</taxon>
        <taxon>Sinobacterium</taxon>
    </lineage>
</organism>
<evidence type="ECO:0000313" key="15">
    <source>
        <dbReference type="Proteomes" id="UP000838100"/>
    </source>
</evidence>
<comment type="caution">
    <text evidence="14">The sequence shown here is derived from an EMBL/GenBank/DDBJ whole genome shotgun (WGS) entry which is preliminary data.</text>
</comment>
<dbReference type="InterPro" id="IPR000550">
    <property type="entry name" value="Hppk"/>
</dbReference>
<dbReference type="PANTHER" id="PTHR43071:SF1">
    <property type="entry name" value="2-AMINO-4-HYDROXY-6-HYDROXYMETHYLDIHYDROPTERIDINE PYROPHOSPHOKINASE"/>
    <property type="match status" value="1"/>
</dbReference>
<evidence type="ECO:0000256" key="8">
    <source>
        <dbReference type="ARBA" id="ARBA00022840"/>
    </source>
</evidence>
<dbReference type="Pfam" id="PF01288">
    <property type="entry name" value="HPPK"/>
    <property type="match status" value="1"/>
</dbReference>
<feature type="domain" description="7,8-dihydro-6-hydroxymethylpterin-pyrophosphokinase" evidence="13">
    <location>
        <begin position="87"/>
        <end position="98"/>
    </location>
</feature>